<dbReference type="GO" id="GO:0006357">
    <property type="term" value="P:regulation of transcription by RNA polymerase II"/>
    <property type="evidence" value="ECO:0007669"/>
    <property type="project" value="TreeGrafter"/>
</dbReference>
<dbReference type="GO" id="GO:0005634">
    <property type="term" value="C:nucleus"/>
    <property type="evidence" value="ECO:0007669"/>
    <property type="project" value="UniProtKB-SubCell"/>
</dbReference>
<evidence type="ECO:0000313" key="12">
    <source>
        <dbReference type="EMBL" id="CAH2218013.1"/>
    </source>
</evidence>
<feature type="region of interest" description="Disordered" evidence="10">
    <location>
        <begin position="1"/>
        <end position="42"/>
    </location>
</feature>
<comment type="similarity">
    <text evidence="2">Belongs to the hunchback C2H2-type zinc-finger protein family.</text>
</comment>
<feature type="compositionally biased region" description="Acidic residues" evidence="10">
    <location>
        <begin position="16"/>
        <end position="26"/>
    </location>
</feature>
<dbReference type="InterPro" id="IPR013087">
    <property type="entry name" value="Znf_C2H2_type"/>
</dbReference>
<feature type="compositionally biased region" description="Basic and acidic residues" evidence="10">
    <location>
        <begin position="87"/>
        <end position="103"/>
    </location>
</feature>
<evidence type="ECO:0000256" key="7">
    <source>
        <dbReference type="ARBA" id="ARBA00023125"/>
    </source>
</evidence>
<feature type="domain" description="C2H2-type" evidence="11">
    <location>
        <begin position="357"/>
        <end position="384"/>
    </location>
</feature>
<dbReference type="EMBL" id="CAKXAJ010018939">
    <property type="protein sequence ID" value="CAH2218013.1"/>
    <property type="molecule type" value="Genomic_DNA"/>
</dbReference>
<dbReference type="Pfam" id="PF00096">
    <property type="entry name" value="zf-C2H2"/>
    <property type="match status" value="2"/>
</dbReference>
<feature type="domain" description="C2H2-type" evidence="11">
    <location>
        <begin position="266"/>
        <end position="300"/>
    </location>
</feature>
<dbReference type="FunFam" id="3.30.160.60:FF:001249">
    <property type="entry name" value="CTCF"/>
    <property type="match status" value="1"/>
</dbReference>
<dbReference type="Proteomes" id="UP000838756">
    <property type="component" value="Unassembled WGS sequence"/>
</dbReference>
<keyword evidence="5 9" id="KW-0863">Zinc-finger</keyword>
<evidence type="ECO:0000256" key="3">
    <source>
        <dbReference type="ARBA" id="ARBA00022723"/>
    </source>
</evidence>
<feature type="compositionally biased region" description="Basic and acidic residues" evidence="10">
    <location>
        <begin position="171"/>
        <end position="190"/>
    </location>
</feature>
<proteinExistence type="inferred from homology"/>
<dbReference type="SUPFAM" id="SSF57667">
    <property type="entry name" value="beta-beta-alpha zinc fingers"/>
    <property type="match status" value="3"/>
</dbReference>
<feature type="region of interest" description="Disordered" evidence="10">
    <location>
        <begin position="171"/>
        <end position="195"/>
    </location>
</feature>
<evidence type="ECO:0000256" key="8">
    <source>
        <dbReference type="ARBA" id="ARBA00023242"/>
    </source>
</evidence>
<dbReference type="FunFam" id="3.30.160.60:FF:000614">
    <property type="entry name" value="Zinc finger protein 142"/>
    <property type="match status" value="1"/>
</dbReference>
<evidence type="ECO:0000256" key="4">
    <source>
        <dbReference type="ARBA" id="ARBA00022737"/>
    </source>
</evidence>
<feature type="non-terminal residue" evidence="12">
    <location>
        <position position="1"/>
    </location>
</feature>
<evidence type="ECO:0000259" key="11">
    <source>
        <dbReference type="PROSITE" id="PS50157"/>
    </source>
</evidence>
<keyword evidence="3" id="KW-0479">Metal-binding</keyword>
<keyword evidence="7" id="KW-0238">DNA-binding</keyword>
<dbReference type="SMART" id="SM00355">
    <property type="entry name" value="ZnF_C2H2"/>
    <property type="match status" value="5"/>
</dbReference>
<dbReference type="GO" id="GO:0008270">
    <property type="term" value="F:zinc ion binding"/>
    <property type="evidence" value="ECO:0007669"/>
    <property type="project" value="UniProtKB-KW"/>
</dbReference>
<keyword evidence="6" id="KW-0862">Zinc</keyword>
<evidence type="ECO:0000313" key="13">
    <source>
        <dbReference type="Proteomes" id="UP000838756"/>
    </source>
</evidence>
<sequence>MITTDSFVVDERNEEISECDDNDDESVATSEQHSSSDDSIRIDAKQLDIELRRVLEAQRRAASTTSSDSEDDSQLFGSQSAASSNGSDHETENKHDIQELRETPSVDLTCNVVTAKTPNTTQMISECNQSSDSNKKPNHHMYRLKDCAVKLYDIFTNSKILPLKVEDPLAKKTEPEDPLAKKRKPEDPLAKKRKRITFYDDQNIDTSSIDWSYQSPNKNEVSSIQSKSNRSTDLPLQGETEYSSNGINLEFSSSPENPLHDEKNRFTCAICFNTFNRKSVLLKHLKTHIKINGVNTGEKPFSCKLCKYKCAKNSYLLKHMRQHTGVKPYSCELCKYKSVWKNQLKVHMRTHTGEKPYSCELCIYKSVWKSQLKIHMRTHTGEKPYSCELCERKFSKSNGLLIHMRTHTGEKPYS</sequence>
<feature type="region of interest" description="Disordered" evidence="10">
    <location>
        <begin position="209"/>
        <end position="239"/>
    </location>
</feature>
<evidence type="ECO:0000256" key="9">
    <source>
        <dbReference type="PROSITE-ProRule" id="PRU00042"/>
    </source>
</evidence>
<feature type="domain" description="C2H2-type" evidence="11">
    <location>
        <begin position="385"/>
        <end position="412"/>
    </location>
</feature>
<feature type="compositionally biased region" description="Polar residues" evidence="10">
    <location>
        <begin position="75"/>
        <end position="86"/>
    </location>
</feature>
<evidence type="ECO:0000256" key="1">
    <source>
        <dbReference type="ARBA" id="ARBA00004123"/>
    </source>
</evidence>
<dbReference type="GO" id="GO:0000978">
    <property type="term" value="F:RNA polymerase II cis-regulatory region sequence-specific DNA binding"/>
    <property type="evidence" value="ECO:0007669"/>
    <property type="project" value="TreeGrafter"/>
</dbReference>
<evidence type="ECO:0000256" key="5">
    <source>
        <dbReference type="ARBA" id="ARBA00022771"/>
    </source>
</evidence>
<feature type="domain" description="C2H2-type" evidence="11">
    <location>
        <begin position="329"/>
        <end position="356"/>
    </location>
</feature>
<keyword evidence="13" id="KW-1185">Reference proteome</keyword>
<dbReference type="PROSITE" id="PS50157">
    <property type="entry name" value="ZINC_FINGER_C2H2_2"/>
    <property type="match status" value="5"/>
</dbReference>
<dbReference type="OrthoDB" id="6077919at2759"/>
<gene>
    <name evidence="12" type="primary">jg27615</name>
    <name evidence="12" type="ORF">PAEG_LOCUS5888</name>
</gene>
<dbReference type="InterPro" id="IPR036236">
    <property type="entry name" value="Znf_C2H2_sf"/>
</dbReference>
<organism evidence="12 13">
    <name type="scientific">Pararge aegeria aegeria</name>
    <dbReference type="NCBI Taxonomy" id="348720"/>
    <lineage>
        <taxon>Eukaryota</taxon>
        <taxon>Metazoa</taxon>
        <taxon>Ecdysozoa</taxon>
        <taxon>Arthropoda</taxon>
        <taxon>Hexapoda</taxon>
        <taxon>Insecta</taxon>
        <taxon>Pterygota</taxon>
        <taxon>Neoptera</taxon>
        <taxon>Endopterygota</taxon>
        <taxon>Lepidoptera</taxon>
        <taxon>Glossata</taxon>
        <taxon>Ditrysia</taxon>
        <taxon>Papilionoidea</taxon>
        <taxon>Nymphalidae</taxon>
        <taxon>Satyrinae</taxon>
        <taxon>Satyrini</taxon>
        <taxon>Parargina</taxon>
        <taxon>Pararge</taxon>
    </lineage>
</organism>
<name>A0A8S4QX53_9NEOP</name>
<comment type="caution">
    <text evidence="12">The sequence shown here is derived from an EMBL/GenBank/DDBJ whole genome shotgun (WGS) entry which is preliminary data.</text>
</comment>
<evidence type="ECO:0000256" key="2">
    <source>
        <dbReference type="ARBA" id="ARBA00007746"/>
    </source>
</evidence>
<dbReference type="Gene3D" id="3.30.160.60">
    <property type="entry name" value="Classic Zinc Finger"/>
    <property type="match status" value="5"/>
</dbReference>
<accession>A0A8S4QX53</accession>
<reference evidence="12" key="1">
    <citation type="submission" date="2022-03" db="EMBL/GenBank/DDBJ databases">
        <authorList>
            <person name="Lindestad O."/>
        </authorList>
    </citation>
    <scope>NUCLEOTIDE SEQUENCE</scope>
</reference>
<keyword evidence="8" id="KW-0539">Nucleus</keyword>
<dbReference type="PROSITE" id="PS00028">
    <property type="entry name" value="ZINC_FINGER_C2H2_1"/>
    <property type="match status" value="3"/>
</dbReference>
<feature type="domain" description="C2H2-type" evidence="11">
    <location>
        <begin position="301"/>
        <end position="328"/>
    </location>
</feature>
<evidence type="ECO:0000256" key="10">
    <source>
        <dbReference type="SAM" id="MobiDB-lite"/>
    </source>
</evidence>
<feature type="region of interest" description="Disordered" evidence="10">
    <location>
        <begin position="58"/>
        <end position="103"/>
    </location>
</feature>
<dbReference type="InterPro" id="IPR050589">
    <property type="entry name" value="Ikaros_C2H2-ZF"/>
</dbReference>
<dbReference type="GO" id="GO:0003700">
    <property type="term" value="F:DNA-binding transcription factor activity"/>
    <property type="evidence" value="ECO:0007669"/>
    <property type="project" value="TreeGrafter"/>
</dbReference>
<dbReference type="AlphaFoldDB" id="A0A8S4QX53"/>
<protein>
    <submittedName>
        <fullName evidence="12">Jg27615 protein</fullName>
    </submittedName>
</protein>
<comment type="subcellular location">
    <subcellularLocation>
        <location evidence="1">Nucleus</location>
    </subcellularLocation>
</comment>
<keyword evidence="4" id="KW-0677">Repeat</keyword>
<dbReference type="FunFam" id="3.30.160.60:FF:000736">
    <property type="entry name" value="Zinc finger protein 423"/>
    <property type="match status" value="1"/>
</dbReference>
<dbReference type="PANTHER" id="PTHR24404">
    <property type="entry name" value="ZINC FINGER PROTEIN"/>
    <property type="match status" value="1"/>
</dbReference>
<dbReference type="FunFam" id="3.30.160.60:FF:002287">
    <property type="entry name" value="Uncharacterized protein"/>
    <property type="match status" value="1"/>
</dbReference>
<evidence type="ECO:0000256" key="6">
    <source>
        <dbReference type="ARBA" id="ARBA00022833"/>
    </source>
</evidence>
<dbReference type="PANTHER" id="PTHR24404:SF114">
    <property type="entry name" value="KLUMPFUSS, ISOFORM B-RELATED"/>
    <property type="match status" value="1"/>
</dbReference>